<dbReference type="EMBL" id="ML977583">
    <property type="protein sequence ID" value="KAF2001474.1"/>
    <property type="molecule type" value="Genomic_DNA"/>
</dbReference>
<dbReference type="AlphaFoldDB" id="A0A6A5WKL9"/>
<keyword evidence="2" id="KW-1185">Reference proteome</keyword>
<protein>
    <submittedName>
        <fullName evidence="1">Uncharacterized protein</fullName>
    </submittedName>
</protein>
<accession>A0A6A5WKL9</accession>
<dbReference type="Proteomes" id="UP000799779">
    <property type="component" value="Unassembled WGS sequence"/>
</dbReference>
<proteinExistence type="predicted"/>
<organism evidence="1 2">
    <name type="scientific">Amniculicola lignicola CBS 123094</name>
    <dbReference type="NCBI Taxonomy" id="1392246"/>
    <lineage>
        <taxon>Eukaryota</taxon>
        <taxon>Fungi</taxon>
        <taxon>Dikarya</taxon>
        <taxon>Ascomycota</taxon>
        <taxon>Pezizomycotina</taxon>
        <taxon>Dothideomycetes</taxon>
        <taxon>Pleosporomycetidae</taxon>
        <taxon>Pleosporales</taxon>
        <taxon>Amniculicolaceae</taxon>
        <taxon>Amniculicola</taxon>
    </lineage>
</organism>
<sequence>MALSPTVLIRPCRRQHLQLCHHEHNGDESARDDFRIRQGTRTLGDGGPESLRSPLATGGAVAQSAAEPVVGGSVIIVAFSSLGKESRCRPMGQEQSGHLVPQMYSGRHRNDVCAGRLPLAVFTRSARPDEVLLIALQLQCLQKRRAASLLGTPDAAVPGGVCGFLAAETTAPCNIKLNAATQWPTSFLSRRSREKPVSFW</sequence>
<evidence type="ECO:0000313" key="2">
    <source>
        <dbReference type="Proteomes" id="UP000799779"/>
    </source>
</evidence>
<name>A0A6A5WKL9_9PLEO</name>
<gene>
    <name evidence="1" type="ORF">P154DRAFT_596682</name>
</gene>
<reference evidence="1" key="1">
    <citation type="journal article" date="2020" name="Stud. Mycol.">
        <title>101 Dothideomycetes genomes: a test case for predicting lifestyles and emergence of pathogens.</title>
        <authorList>
            <person name="Haridas S."/>
            <person name="Albert R."/>
            <person name="Binder M."/>
            <person name="Bloem J."/>
            <person name="Labutti K."/>
            <person name="Salamov A."/>
            <person name="Andreopoulos B."/>
            <person name="Baker S."/>
            <person name="Barry K."/>
            <person name="Bills G."/>
            <person name="Bluhm B."/>
            <person name="Cannon C."/>
            <person name="Castanera R."/>
            <person name="Culley D."/>
            <person name="Daum C."/>
            <person name="Ezra D."/>
            <person name="Gonzalez J."/>
            <person name="Henrissat B."/>
            <person name="Kuo A."/>
            <person name="Liang C."/>
            <person name="Lipzen A."/>
            <person name="Lutzoni F."/>
            <person name="Magnuson J."/>
            <person name="Mondo S."/>
            <person name="Nolan M."/>
            <person name="Ohm R."/>
            <person name="Pangilinan J."/>
            <person name="Park H.-J."/>
            <person name="Ramirez L."/>
            <person name="Alfaro M."/>
            <person name="Sun H."/>
            <person name="Tritt A."/>
            <person name="Yoshinaga Y."/>
            <person name="Zwiers L.-H."/>
            <person name="Turgeon B."/>
            <person name="Goodwin S."/>
            <person name="Spatafora J."/>
            <person name="Crous P."/>
            <person name="Grigoriev I."/>
        </authorList>
    </citation>
    <scope>NUCLEOTIDE SEQUENCE</scope>
    <source>
        <strain evidence="1">CBS 123094</strain>
    </source>
</reference>
<evidence type="ECO:0000313" key="1">
    <source>
        <dbReference type="EMBL" id="KAF2001474.1"/>
    </source>
</evidence>